<evidence type="ECO:0000313" key="2">
    <source>
        <dbReference type="Proteomes" id="UP000092124"/>
    </source>
</evidence>
<proteinExistence type="predicted"/>
<comment type="caution">
    <text evidence="1">The sequence shown here is derived from an EMBL/GenBank/DDBJ whole genome shotgun (WGS) entry which is preliminary data.</text>
</comment>
<reference evidence="1 2" key="1">
    <citation type="submission" date="2016-06" db="EMBL/GenBank/DDBJ databases">
        <title>The Draft Genome Sequence and Annotation of the Desert Woodrat Neotoma lepida.</title>
        <authorList>
            <person name="Campbell M."/>
            <person name="Oakeson K.F."/>
            <person name="Yandell M."/>
            <person name="Halpert J.R."/>
            <person name="Dearing D."/>
        </authorList>
    </citation>
    <scope>NUCLEOTIDE SEQUENCE [LARGE SCALE GENOMIC DNA]</scope>
    <source>
        <strain evidence="1">417</strain>
        <tissue evidence="1">Liver</tissue>
    </source>
</reference>
<dbReference type="Proteomes" id="UP000092124">
    <property type="component" value="Unassembled WGS sequence"/>
</dbReference>
<name>A0A1A6GWZ8_NEOLE</name>
<protein>
    <submittedName>
        <fullName evidence="1">Uncharacterized protein</fullName>
    </submittedName>
</protein>
<dbReference type="EMBL" id="LZPO01066717">
    <property type="protein sequence ID" value="OBS69872.1"/>
    <property type="molecule type" value="Genomic_DNA"/>
</dbReference>
<dbReference type="AlphaFoldDB" id="A0A1A6GWZ8"/>
<sequence>MKKNNLKKKRKDAKEKVTWVQLKCQVSPPTKCTLKGSMEKNLGCWKEREKLWHRGPEEMHRTYRDGKDTLTVAQLPLLPSSKPASVAKMAFDSD</sequence>
<evidence type="ECO:0000313" key="1">
    <source>
        <dbReference type="EMBL" id="OBS69872.1"/>
    </source>
</evidence>
<organism evidence="1 2">
    <name type="scientific">Neotoma lepida</name>
    <name type="common">Desert woodrat</name>
    <dbReference type="NCBI Taxonomy" id="56216"/>
    <lineage>
        <taxon>Eukaryota</taxon>
        <taxon>Metazoa</taxon>
        <taxon>Chordata</taxon>
        <taxon>Craniata</taxon>
        <taxon>Vertebrata</taxon>
        <taxon>Euteleostomi</taxon>
        <taxon>Mammalia</taxon>
        <taxon>Eutheria</taxon>
        <taxon>Euarchontoglires</taxon>
        <taxon>Glires</taxon>
        <taxon>Rodentia</taxon>
        <taxon>Myomorpha</taxon>
        <taxon>Muroidea</taxon>
        <taxon>Cricetidae</taxon>
        <taxon>Neotominae</taxon>
        <taxon>Neotoma</taxon>
    </lineage>
</organism>
<keyword evidence="2" id="KW-1185">Reference proteome</keyword>
<feature type="non-terminal residue" evidence="1">
    <location>
        <position position="94"/>
    </location>
</feature>
<dbReference type="Gene3D" id="6.10.250.3260">
    <property type="match status" value="1"/>
</dbReference>
<accession>A0A1A6GWZ8</accession>
<gene>
    <name evidence="1" type="ORF">A6R68_01586</name>
</gene>